<keyword evidence="4 8" id="KW-0031">Aminopeptidase</keyword>
<feature type="domain" description="Cytosol aminopeptidase" evidence="9">
    <location>
        <begin position="341"/>
        <end position="348"/>
    </location>
</feature>
<feature type="active site" evidence="8">
    <location>
        <position position="273"/>
    </location>
</feature>
<dbReference type="EMBL" id="SJPG01000001">
    <property type="protein sequence ID" value="TWT63773.1"/>
    <property type="molecule type" value="Genomic_DNA"/>
</dbReference>
<evidence type="ECO:0000313" key="11">
    <source>
        <dbReference type="Proteomes" id="UP000316095"/>
    </source>
</evidence>
<feature type="binding site" evidence="8">
    <location>
        <position position="343"/>
    </location>
    <ligand>
        <name>Mn(2+)</name>
        <dbReference type="ChEBI" id="CHEBI:29035"/>
        <label>1</label>
    </ligand>
</feature>
<dbReference type="Pfam" id="PF00883">
    <property type="entry name" value="Peptidase_M17"/>
    <property type="match status" value="1"/>
</dbReference>
<evidence type="ECO:0000256" key="5">
    <source>
        <dbReference type="ARBA" id="ARBA00022670"/>
    </source>
</evidence>
<evidence type="ECO:0000256" key="6">
    <source>
        <dbReference type="ARBA" id="ARBA00022801"/>
    </source>
</evidence>
<feature type="binding site" evidence="8">
    <location>
        <position position="345"/>
    </location>
    <ligand>
        <name>Mn(2+)</name>
        <dbReference type="ChEBI" id="CHEBI:29035"/>
        <label>2</label>
    </ligand>
</feature>
<evidence type="ECO:0000313" key="10">
    <source>
        <dbReference type="EMBL" id="TWT63773.1"/>
    </source>
</evidence>
<feature type="binding site" evidence="8">
    <location>
        <position position="266"/>
    </location>
    <ligand>
        <name>Mn(2+)</name>
        <dbReference type="ChEBI" id="CHEBI:29035"/>
        <label>2</label>
    </ligand>
</feature>
<comment type="function">
    <text evidence="8">Presumably involved in the processing and regular turnover of intracellular proteins. Catalyzes the removal of unsubstituted N-terminal amino acids from various peptides.</text>
</comment>
<dbReference type="GO" id="GO:0005737">
    <property type="term" value="C:cytoplasm"/>
    <property type="evidence" value="ECO:0007669"/>
    <property type="project" value="UniProtKB-SubCell"/>
</dbReference>
<dbReference type="EC" id="3.4.11.1" evidence="8"/>
<dbReference type="GO" id="GO:0070006">
    <property type="term" value="F:metalloaminopeptidase activity"/>
    <property type="evidence" value="ECO:0007669"/>
    <property type="project" value="InterPro"/>
</dbReference>
<dbReference type="InterPro" id="IPR011356">
    <property type="entry name" value="Leucine_aapep/pepB"/>
</dbReference>
<evidence type="ECO:0000256" key="7">
    <source>
        <dbReference type="ARBA" id="ARBA00023211"/>
    </source>
</evidence>
<dbReference type="PRINTS" id="PR00481">
    <property type="entry name" value="LAMNOPPTDASE"/>
</dbReference>
<dbReference type="InterPro" id="IPR000819">
    <property type="entry name" value="Peptidase_M17_C"/>
</dbReference>
<dbReference type="Gene3D" id="3.40.220.10">
    <property type="entry name" value="Leucine Aminopeptidase, subunit E, domain 1"/>
    <property type="match status" value="1"/>
</dbReference>
<feature type="binding site" evidence="8">
    <location>
        <position position="266"/>
    </location>
    <ligand>
        <name>Mn(2+)</name>
        <dbReference type="ChEBI" id="CHEBI:29035"/>
        <label>1</label>
    </ligand>
</feature>
<evidence type="ECO:0000256" key="1">
    <source>
        <dbReference type="ARBA" id="ARBA00000135"/>
    </source>
</evidence>
<keyword evidence="6 8" id="KW-0378">Hydrolase</keyword>
<dbReference type="AlphaFoldDB" id="A0A5C5XN27"/>
<comment type="similarity">
    <text evidence="3 8">Belongs to the peptidase M17 family.</text>
</comment>
<dbReference type="Pfam" id="PF02789">
    <property type="entry name" value="Peptidase_M17_N"/>
    <property type="match status" value="1"/>
</dbReference>
<organism evidence="10 11">
    <name type="scientific">Rubinisphaera italica</name>
    <dbReference type="NCBI Taxonomy" id="2527969"/>
    <lineage>
        <taxon>Bacteria</taxon>
        <taxon>Pseudomonadati</taxon>
        <taxon>Planctomycetota</taxon>
        <taxon>Planctomycetia</taxon>
        <taxon>Planctomycetales</taxon>
        <taxon>Planctomycetaceae</taxon>
        <taxon>Rubinisphaera</taxon>
    </lineage>
</organism>
<dbReference type="InterPro" id="IPR043472">
    <property type="entry name" value="Macro_dom-like"/>
</dbReference>
<keyword evidence="8" id="KW-0963">Cytoplasm</keyword>
<keyword evidence="5 8" id="KW-0645">Protease</keyword>
<feature type="active site" evidence="8">
    <location>
        <position position="347"/>
    </location>
</feature>
<comment type="catalytic activity">
    <reaction evidence="2 8">
        <text>Release of an N-terminal amino acid, preferentially leucine, but not glutamic or aspartic acids.</text>
        <dbReference type="EC" id="3.4.11.10"/>
    </reaction>
</comment>
<dbReference type="Gene3D" id="3.40.630.10">
    <property type="entry name" value="Zn peptidases"/>
    <property type="match status" value="1"/>
</dbReference>
<keyword evidence="7 8" id="KW-0464">Manganese</keyword>
<accession>A0A5C5XN27</accession>
<comment type="caution">
    <text evidence="10">The sequence shown here is derived from an EMBL/GenBank/DDBJ whole genome shotgun (WGS) entry which is preliminary data.</text>
</comment>
<gene>
    <name evidence="8 10" type="primary">pepA</name>
    <name evidence="10" type="ORF">Pan54_45310</name>
</gene>
<evidence type="ECO:0000259" key="9">
    <source>
        <dbReference type="PROSITE" id="PS00631"/>
    </source>
</evidence>
<reference evidence="10 11" key="1">
    <citation type="submission" date="2019-02" db="EMBL/GenBank/DDBJ databases">
        <title>Deep-cultivation of Planctomycetes and their phenomic and genomic characterization uncovers novel biology.</title>
        <authorList>
            <person name="Wiegand S."/>
            <person name="Jogler M."/>
            <person name="Boedeker C."/>
            <person name="Pinto D."/>
            <person name="Vollmers J."/>
            <person name="Rivas-Marin E."/>
            <person name="Kohn T."/>
            <person name="Peeters S.H."/>
            <person name="Heuer A."/>
            <person name="Rast P."/>
            <person name="Oberbeckmann S."/>
            <person name="Bunk B."/>
            <person name="Jeske O."/>
            <person name="Meyerdierks A."/>
            <person name="Storesund J.E."/>
            <person name="Kallscheuer N."/>
            <person name="Luecker S."/>
            <person name="Lage O.M."/>
            <person name="Pohl T."/>
            <person name="Merkel B.J."/>
            <person name="Hornburger P."/>
            <person name="Mueller R.-W."/>
            <person name="Bruemmer F."/>
            <person name="Labrenz M."/>
            <person name="Spormann A.M."/>
            <person name="Op Den Camp H."/>
            <person name="Overmann J."/>
            <person name="Amann R."/>
            <person name="Jetten M.S.M."/>
            <person name="Mascher T."/>
            <person name="Medema M.H."/>
            <person name="Devos D.P."/>
            <person name="Kaster A.-K."/>
            <person name="Ovreas L."/>
            <person name="Rohde M."/>
            <person name="Galperin M.Y."/>
            <person name="Jogler C."/>
        </authorList>
    </citation>
    <scope>NUCLEOTIDE SEQUENCE [LARGE SCALE GENOMIC DNA]</scope>
    <source>
        <strain evidence="10 11">Pan54</strain>
    </source>
</reference>
<feature type="binding site" evidence="8">
    <location>
        <position position="345"/>
    </location>
    <ligand>
        <name>Mn(2+)</name>
        <dbReference type="ChEBI" id="CHEBI:29035"/>
        <label>1</label>
    </ligand>
</feature>
<dbReference type="SUPFAM" id="SSF53187">
    <property type="entry name" value="Zn-dependent exopeptidases"/>
    <property type="match status" value="1"/>
</dbReference>
<dbReference type="GO" id="GO:0030145">
    <property type="term" value="F:manganese ion binding"/>
    <property type="evidence" value="ECO:0007669"/>
    <property type="project" value="UniProtKB-UniRule"/>
</dbReference>
<proteinExistence type="inferred from homology"/>
<dbReference type="InterPro" id="IPR023042">
    <property type="entry name" value="Peptidase_M17_leu_NH2_pept"/>
</dbReference>
<dbReference type="HAMAP" id="MF_00181">
    <property type="entry name" value="Cytosol_peptidase_M17"/>
    <property type="match status" value="1"/>
</dbReference>
<dbReference type="InterPro" id="IPR008283">
    <property type="entry name" value="Peptidase_M17_N"/>
</dbReference>
<comment type="subcellular location">
    <subcellularLocation>
        <location evidence="8">Cytoplasm</location>
    </subcellularLocation>
</comment>
<dbReference type="CDD" id="cd00433">
    <property type="entry name" value="Peptidase_M17"/>
    <property type="match status" value="1"/>
</dbReference>
<evidence type="ECO:0000256" key="4">
    <source>
        <dbReference type="ARBA" id="ARBA00022438"/>
    </source>
</evidence>
<evidence type="ECO:0000256" key="3">
    <source>
        <dbReference type="ARBA" id="ARBA00009528"/>
    </source>
</evidence>
<feature type="binding site" evidence="8">
    <location>
        <position position="261"/>
    </location>
    <ligand>
        <name>Mn(2+)</name>
        <dbReference type="ChEBI" id="CHEBI:29035"/>
        <label>2</label>
    </ligand>
</feature>
<dbReference type="SUPFAM" id="SSF52949">
    <property type="entry name" value="Macro domain-like"/>
    <property type="match status" value="1"/>
</dbReference>
<protein>
    <recommendedName>
        <fullName evidence="8">Probable cytosol aminopeptidase</fullName>
        <ecNumber evidence="8">3.4.11.1</ecNumber>
    </recommendedName>
    <alternativeName>
        <fullName evidence="8">Leucine aminopeptidase</fullName>
        <shortName evidence="8">LAP</shortName>
        <ecNumber evidence="8">3.4.11.10</ecNumber>
    </alternativeName>
    <alternativeName>
        <fullName evidence="8">Leucyl aminopeptidase</fullName>
    </alternativeName>
</protein>
<sequence>MDIALSPKLAELTALDWLVLFVTSGDNPNLSAVVPDEVAAVVKRVATVGDLPKKSGETKPLLGLSESLPKRILLVGLGPAEDVKSCEQERYRLFSIAARALCDQPKREVAWVLPEVSGDQLDDSEQIELAAMAIESGVQSQAVYQQELKKHPYQKVTLIGSSAGDEKAVASGRAMGRAINLARDLINRTAEEVTPTAFANRASAVASTVGVTCQIFDEPQLRAERMNSMLGVARGSDEPPRMVKLEYQGNGDAPFIGLVGKGVTYDSGGLSIKPTDSMKTMKSDMSGAATVLGVMQAVAELKLPVNLRCYMGLAENMISGKSYRVGDVLTARNGTTIEVLNTDAEGRLVLADVLCYAVDEGTSKLIDFATLTGSCVVALGEDYTGVFTNNQEWCDQLMKSAEATGEKAWQMPMCDSFNDQLKSDIADCKNVGTRWGGSITAAKFLEKFVSNTPWIHCDIAGPAFRTDSKPEREGGASGVMIRSVVNLLKAYAS</sequence>
<dbReference type="PROSITE" id="PS00631">
    <property type="entry name" value="CYTOSOL_AP"/>
    <property type="match status" value="1"/>
</dbReference>
<dbReference type="GO" id="GO:0006508">
    <property type="term" value="P:proteolysis"/>
    <property type="evidence" value="ECO:0007669"/>
    <property type="project" value="UniProtKB-KW"/>
</dbReference>
<dbReference type="PANTHER" id="PTHR11963:SF23">
    <property type="entry name" value="CYTOSOL AMINOPEPTIDASE"/>
    <property type="match status" value="1"/>
</dbReference>
<dbReference type="OrthoDB" id="9809354at2"/>
<feature type="binding site" evidence="8">
    <location>
        <position position="284"/>
    </location>
    <ligand>
        <name>Mn(2+)</name>
        <dbReference type="ChEBI" id="CHEBI:29035"/>
        <label>2</label>
    </ligand>
</feature>
<keyword evidence="8" id="KW-0479">Metal-binding</keyword>
<dbReference type="EC" id="3.4.11.10" evidence="8"/>
<dbReference type="NCBIfam" id="NF002073">
    <property type="entry name" value="PRK00913.1-2"/>
    <property type="match status" value="1"/>
</dbReference>
<name>A0A5C5XN27_9PLAN</name>
<comment type="cofactor">
    <cofactor evidence="8">
        <name>Mn(2+)</name>
        <dbReference type="ChEBI" id="CHEBI:29035"/>
    </cofactor>
    <text evidence="8">Binds 2 manganese ions per subunit.</text>
</comment>
<comment type="catalytic activity">
    <reaction evidence="1 8">
        <text>Release of an N-terminal amino acid, Xaa-|-Yaa-, in which Xaa is preferably Leu, but may be other amino acids including Pro although not Arg or Lys, and Yaa may be Pro. Amino acid amides and methyl esters are also readily hydrolyzed, but rates on arylamides are exceedingly low.</text>
        <dbReference type="EC" id="3.4.11.1"/>
    </reaction>
</comment>
<keyword evidence="11" id="KW-1185">Reference proteome</keyword>
<evidence type="ECO:0000256" key="8">
    <source>
        <dbReference type="HAMAP-Rule" id="MF_00181"/>
    </source>
</evidence>
<dbReference type="Proteomes" id="UP000316095">
    <property type="component" value="Unassembled WGS sequence"/>
</dbReference>
<dbReference type="PANTHER" id="PTHR11963">
    <property type="entry name" value="LEUCINE AMINOPEPTIDASE-RELATED"/>
    <property type="match status" value="1"/>
</dbReference>
<evidence type="ECO:0000256" key="2">
    <source>
        <dbReference type="ARBA" id="ARBA00000967"/>
    </source>
</evidence>